<dbReference type="InterPro" id="IPR036047">
    <property type="entry name" value="F-box-like_dom_sf"/>
</dbReference>
<keyword evidence="4" id="KW-1185">Reference proteome</keyword>
<protein>
    <recommendedName>
        <fullName evidence="2">F-box domain-containing protein</fullName>
    </recommendedName>
</protein>
<reference evidence="3" key="1">
    <citation type="journal article" date="2020" name="Fungal Divers.">
        <title>Resolving the Mortierellaceae phylogeny through synthesis of multi-gene phylogenetics and phylogenomics.</title>
        <authorList>
            <person name="Vandepol N."/>
            <person name="Liber J."/>
            <person name="Desiro A."/>
            <person name="Na H."/>
            <person name="Kennedy M."/>
            <person name="Barry K."/>
            <person name="Grigoriev I.V."/>
            <person name="Miller A.N."/>
            <person name="O'Donnell K."/>
            <person name="Stajich J.E."/>
            <person name="Bonito G."/>
        </authorList>
    </citation>
    <scope>NUCLEOTIDE SEQUENCE</scope>
    <source>
        <strain evidence="3">NRRL 28262</strain>
    </source>
</reference>
<evidence type="ECO:0000259" key="2">
    <source>
        <dbReference type="Pfam" id="PF12937"/>
    </source>
</evidence>
<dbReference type="SUPFAM" id="SSF52047">
    <property type="entry name" value="RNI-like"/>
    <property type="match status" value="1"/>
</dbReference>
<evidence type="ECO:0000313" key="3">
    <source>
        <dbReference type="EMBL" id="KAG0278938.1"/>
    </source>
</evidence>
<feature type="compositionally biased region" description="Acidic residues" evidence="1">
    <location>
        <begin position="529"/>
        <end position="543"/>
    </location>
</feature>
<accession>A0AAD4DJZ7</accession>
<gene>
    <name evidence="3" type="ORF">BGZ95_002713</name>
</gene>
<name>A0AAD4DJZ7_9FUNG</name>
<proteinExistence type="predicted"/>
<dbReference type="Gene3D" id="3.80.10.10">
    <property type="entry name" value="Ribonuclease Inhibitor"/>
    <property type="match status" value="1"/>
</dbReference>
<evidence type="ECO:0000313" key="4">
    <source>
        <dbReference type="Proteomes" id="UP001194580"/>
    </source>
</evidence>
<organism evidence="3 4">
    <name type="scientific">Linnemannia exigua</name>
    <dbReference type="NCBI Taxonomy" id="604196"/>
    <lineage>
        <taxon>Eukaryota</taxon>
        <taxon>Fungi</taxon>
        <taxon>Fungi incertae sedis</taxon>
        <taxon>Mucoromycota</taxon>
        <taxon>Mortierellomycotina</taxon>
        <taxon>Mortierellomycetes</taxon>
        <taxon>Mortierellales</taxon>
        <taxon>Mortierellaceae</taxon>
        <taxon>Linnemannia</taxon>
    </lineage>
</organism>
<dbReference type="PANTHER" id="PTHR16134:SF119">
    <property type="entry name" value="AT02038P-RELATED"/>
    <property type="match status" value="1"/>
</dbReference>
<feature type="compositionally biased region" description="Acidic residues" evidence="1">
    <location>
        <begin position="502"/>
        <end position="521"/>
    </location>
</feature>
<evidence type="ECO:0000256" key="1">
    <source>
        <dbReference type="SAM" id="MobiDB-lite"/>
    </source>
</evidence>
<dbReference type="InterPro" id="IPR001810">
    <property type="entry name" value="F-box_dom"/>
</dbReference>
<dbReference type="Proteomes" id="UP001194580">
    <property type="component" value="Unassembled WGS sequence"/>
</dbReference>
<sequence>MDSPLQLPEILLYIAPYLTHQDLVVCLTVCRQWSQSFTPLIFRSIIAQEDWSTSKDFPSLSSLVKNAHSVRSLTLKTTVGLAPFLEQCTRLKTLVVHGDIFSKQQEDIWIELTSLVRRNPLIERVFLGFNRQHSPSTAFLNALAEACPSLKRYESSQGKYEDQDQVEALLKVLRQIRSVSTRYECFTNIPVDTTRVFPHMRELTLKDAKGLSTQSQVDFVCHCPNLEHLKWTVCRDTFFPVQQFCARVPAACPNLRKLQMDGCGIPYPSDLSRIINSLAQLELLAFCGTAIFPRTFRSMERHFRTLRSLDMVDCFSVKSWMVQATLEGCPLLETLKVPYLVMSDVEVGKPWVSLRLKQLHVHFRPTAVCGQDFISQHKATFQALGRLTELQILDTSAFDPMGPEGLQYRLDLGMASLQTLRKLSVLSAVNTRQYIEDEELSWIMSHWPLLTKIEGIFHHDWDRHELVTKELQAGGIEVPDQRKPDLDCNITPWAFDHSNDKESEDEEMSEYDEHEDGEDNEYFYYYSENEGEDDEPNGDVAEF</sequence>
<dbReference type="SUPFAM" id="SSF81383">
    <property type="entry name" value="F-box domain"/>
    <property type="match status" value="1"/>
</dbReference>
<feature type="domain" description="F-box" evidence="2">
    <location>
        <begin position="8"/>
        <end position="36"/>
    </location>
</feature>
<dbReference type="InterPro" id="IPR032675">
    <property type="entry name" value="LRR_dom_sf"/>
</dbReference>
<dbReference type="EMBL" id="JAAAIL010000159">
    <property type="protein sequence ID" value="KAG0278938.1"/>
    <property type="molecule type" value="Genomic_DNA"/>
</dbReference>
<dbReference type="Pfam" id="PF12937">
    <property type="entry name" value="F-box-like"/>
    <property type="match status" value="1"/>
</dbReference>
<feature type="region of interest" description="Disordered" evidence="1">
    <location>
        <begin position="493"/>
        <end position="543"/>
    </location>
</feature>
<comment type="caution">
    <text evidence="3">The sequence shown here is derived from an EMBL/GenBank/DDBJ whole genome shotgun (WGS) entry which is preliminary data.</text>
</comment>
<dbReference type="PANTHER" id="PTHR16134">
    <property type="entry name" value="F-BOX/TPR REPEAT PROTEIN POF3"/>
    <property type="match status" value="1"/>
</dbReference>
<dbReference type="AlphaFoldDB" id="A0AAD4DJZ7"/>